<organism evidence="4">
    <name type="scientific">Fusochloris perforata</name>
    <dbReference type="NCBI Taxonomy" id="106203"/>
    <lineage>
        <taxon>Eukaryota</taxon>
        <taxon>Viridiplantae</taxon>
        <taxon>Chlorophyta</taxon>
        <taxon>core chlorophytes</taxon>
        <taxon>Trebouxiophyceae</taxon>
        <taxon>Microthamniales</taxon>
        <taxon>Microthamniaceae</taxon>
        <taxon>Fusochloris</taxon>
    </lineage>
</organism>
<dbReference type="PANTHER" id="PTHR23076:SF97">
    <property type="entry name" value="ATP-DEPENDENT ZINC METALLOPROTEASE YME1L1"/>
    <property type="match status" value="1"/>
</dbReference>
<dbReference type="SUPFAM" id="SSF140990">
    <property type="entry name" value="FtsH protease domain-like"/>
    <property type="match status" value="1"/>
</dbReference>
<dbReference type="PANTHER" id="PTHR23076">
    <property type="entry name" value="METALLOPROTEASE M41 FTSH"/>
    <property type="match status" value="1"/>
</dbReference>
<geneLocation type="chloroplast" evidence="4"/>
<dbReference type="InterPro" id="IPR027417">
    <property type="entry name" value="P-loop_NTPase"/>
</dbReference>
<keyword evidence="2" id="KW-0812">Transmembrane</keyword>
<dbReference type="Gene3D" id="3.40.50.300">
    <property type="entry name" value="P-loop containing nucleotide triphosphate hydrolases"/>
    <property type="match status" value="1"/>
</dbReference>
<keyword evidence="4" id="KW-0934">Plastid</keyword>
<dbReference type="RefSeq" id="YP_009106355.1">
    <property type="nucleotide sequence ID" value="NC_025543.1"/>
</dbReference>
<keyword evidence="4" id="KW-0131">Cell cycle</keyword>
<dbReference type="InterPro" id="IPR037219">
    <property type="entry name" value="Peptidase_M41-like"/>
</dbReference>
<proteinExistence type="predicted"/>
<keyword evidence="4" id="KW-0132">Cell division</keyword>
<evidence type="ECO:0000256" key="2">
    <source>
        <dbReference type="SAM" id="Phobius"/>
    </source>
</evidence>
<dbReference type="GO" id="GO:0004222">
    <property type="term" value="F:metalloendopeptidase activity"/>
    <property type="evidence" value="ECO:0007669"/>
    <property type="project" value="InterPro"/>
</dbReference>
<accession>A0A097KPT1</accession>
<name>A0A097KPT1_9CHLO</name>
<dbReference type="InterPro" id="IPR003960">
    <property type="entry name" value="ATPase_AAA_CS"/>
</dbReference>
<dbReference type="GO" id="GO:0004176">
    <property type="term" value="F:ATP-dependent peptidase activity"/>
    <property type="evidence" value="ECO:0007669"/>
    <property type="project" value="InterPro"/>
</dbReference>
<dbReference type="GO" id="GO:0006508">
    <property type="term" value="P:proteolysis"/>
    <property type="evidence" value="ECO:0007669"/>
    <property type="project" value="InterPro"/>
</dbReference>
<dbReference type="Pfam" id="PF00004">
    <property type="entry name" value="AAA"/>
    <property type="match status" value="2"/>
</dbReference>
<dbReference type="SMART" id="SM00382">
    <property type="entry name" value="AAA"/>
    <property type="match status" value="1"/>
</dbReference>
<dbReference type="InterPro" id="IPR003959">
    <property type="entry name" value="ATPase_AAA_core"/>
</dbReference>
<dbReference type="PROSITE" id="PS00674">
    <property type="entry name" value="AAA"/>
    <property type="match status" value="1"/>
</dbReference>
<sequence length="1788" mass="205708">MSIKKSFPQLEKINFIQDYRFLVKNSIQNFVKEFSNFEMILNLSLFTFAFSQMIWFNYKEQAFTFFTKNSLPGVCLPWQTLSWDTYNTVFSTNFKILDEKRFEFNAQNRLFTKYIKTNSQTNFVYGDSQHRKLSTEDSRKSFIDSSNRLFNHQIPFNFQEQAELKKKFFFQKVDIYPNSILLSPTSQSFFDQKKLDLGVFPLRNSSSLYPFSGFSKNSEAPFANSRNDLSQKPSFFSESELTKQQFFLENKKSFGPNWSFFFSYRLNANTLLFQDEFPSKLSSHFNQMESISLQKGSQQVEKVQDFAETSENSSYPLGLFDCRDLSKEENPLLFEQSGMKEPELLFLTNASSLKAPLLKNNQTNTNSPKKVKIPFVFTLTTAESKKKNTENYLRTLSNSVSLTNDQNFSNEKICQDLSLKGSSVSTPFGKEFFVSKAASHPLLESTVEINPSEARAKGPISLKKFSNKNLTAITNDISNKKAEYQTKKAFLFNFIQNLDEQENFLLPFTSLQKVSSSVDTNKIQKYFLDTDNKEDLDGYDVSEEEYLDSSYNLSEEENLNSSYDVSEIDWDGLFFDSDESAVQSSNQLLSRPTAQRNTVNEIARQSATATSLSGLKGSSASEFFNFIEESSKKKPSSWVNSRLRSGFFYPDISYEKINSFPFQVFSEKNPIIKFFRKTLLTFSGQRNSSLGSIIEFPSLPNSSILGQVTPLSTFWNNLCLQDKDFFSQIFFRPQLLPLELKFHSNLTHWQPVENSSPEELVFKLKFRPMLMKVDNFNQGLLLRKKTTGYDMKLKNETLVKKWLKDSISTGNSLTDRQKSFFGYQKDHFQSKQFSFEKIKKSFSIPEKALRETNLDLDVTVFDSMVWYPDFSGILSTEKKEIPLLKEKEWSSIFQKFLETEVTIKKKNFIVPPLTRIAFPKAFIGPLTFVDSNPLNFQKFFAQQVEPQEFILHTLPWSRSLGNTEVISKKHCGNLYKRERTIFQEKVSSVVFPSNSFYFPSQSFTSSSWLVITQISFVLFGLKLSQYFYQEYQEVIIFLIDFLIQIGLLDKGIKNNLQLGDTDKEFRVLKGVEKRFKDVAGIDGILAELSEIVWFLKNAGRSFKLGNSIPKGILFIGPPGTGKTFLARAIAGEAEVPILVQSGSTITTAEKQEKGIQELKNLFEKARELAPCILFIDEIDTLGGKRDNLVQNPTGSDGMVEAFASSNMGHSSDLDFENMSSKKSLQHTSEVSFNTSNFLENTDETMLTSKANKSPEGLFHQPSIQSESRHAQLNILTQFLVEMDGLDARRGVLVIGATNRPDVLDPAFIRPGRFDQIIPLEYPTKQKRIEIFKLYSKNLGVEPNISWAYLANRTNGLSAADISAVMNESSIQAILKDTSHTTKTIEQGLNFIRSCTRNKPVIAGSKAAGCSATGKKLTDSETTGREAAGQPKKDPFYLKRLAFSQAGKSVLYTLLPQHPSCVFINLWTSSRSTTPENNFRSFTKNGRIFDNFSTRYALENILIGSYAEKASELLVLFKNANKPSLNSKSLFNYTTFSRNKLVLWESDLHRENMSEATLLSQFMISKWYFYSKKLSHQKWNFTITQQNDEDLKQKDTLSFFKNLTNQVEFFPQHQERSKKNFQRVSLRAWWQKNVTEQTSLIDSSIGNWSRLYLTNPAENFRNEEWIPADENYHNTNRSSNLLNTFSLKPNSPLNSAERINKVFFYKRKKRFSLYWNDLYKMNRDFLYQGLVLSSFNKAFLILDENREILDFFADYLLRYETLREHEIANIFLQFQSKFSSFKTSKNLQN</sequence>
<dbReference type="GeneID" id="22160667"/>
<reference evidence="4" key="1">
    <citation type="journal article" date="2014" name="BMC Evol. Biol.">
        <title>Chloroplast phylogenomic analysis resolves deep-level relationships within the green algal class Trebouxiophyceae.</title>
        <authorList>
            <person name="Lemieux C."/>
            <person name="Otis C."/>
            <person name="Turmel M."/>
        </authorList>
    </citation>
    <scope>NUCLEOTIDE SEQUENCE</scope>
</reference>
<keyword evidence="2" id="KW-0472">Membrane</keyword>
<gene>
    <name evidence="4" type="primary">ftsH</name>
</gene>
<evidence type="ECO:0000256" key="1">
    <source>
        <dbReference type="SAM" id="MobiDB-lite"/>
    </source>
</evidence>
<evidence type="ECO:0000313" key="4">
    <source>
        <dbReference type="EMBL" id="AIT95165.1"/>
    </source>
</evidence>
<dbReference type="Gene3D" id="1.10.8.60">
    <property type="match status" value="1"/>
</dbReference>
<feature type="transmembrane region" description="Helical" evidence="2">
    <location>
        <begin position="39"/>
        <end position="58"/>
    </location>
</feature>
<evidence type="ECO:0000259" key="3">
    <source>
        <dbReference type="SMART" id="SM00382"/>
    </source>
</evidence>
<dbReference type="SUPFAM" id="SSF52540">
    <property type="entry name" value="P-loop containing nucleoside triphosphate hydrolases"/>
    <property type="match status" value="1"/>
</dbReference>
<dbReference type="GO" id="GO:0051301">
    <property type="term" value="P:cell division"/>
    <property type="evidence" value="ECO:0007669"/>
    <property type="project" value="UniProtKB-KW"/>
</dbReference>
<feature type="domain" description="AAA+ ATPase" evidence="3">
    <location>
        <begin position="1108"/>
        <end position="1323"/>
    </location>
</feature>
<dbReference type="GO" id="GO:0005524">
    <property type="term" value="F:ATP binding"/>
    <property type="evidence" value="ECO:0007669"/>
    <property type="project" value="InterPro"/>
</dbReference>
<dbReference type="GO" id="GO:0016887">
    <property type="term" value="F:ATP hydrolysis activity"/>
    <property type="evidence" value="ECO:0007669"/>
    <property type="project" value="InterPro"/>
</dbReference>
<feature type="region of interest" description="Disordered" evidence="1">
    <location>
        <begin position="1410"/>
        <end position="1429"/>
    </location>
</feature>
<dbReference type="EMBL" id="KM462882">
    <property type="protein sequence ID" value="AIT95165.1"/>
    <property type="molecule type" value="Genomic_DNA"/>
</dbReference>
<keyword evidence="2" id="KW-1133">Transmembrane helix</keyword>
<keyword evidence="4" id="KW-0150">Chloroplast</keyword>
<dbReference type="InterPro" id="IPR003593">
    <property type="entry name" value="AAA+_ATPase"/>
</dbReference>
<protein>
    <submittedName>
        <fullName evidence="4">Cell division protein</fullName>
    </submittedName>
</protein>